<evidence type="ECO:0000259" key="1">
    <source>
        <dbReference type="Pfam" id="PF01266"/>
    </source>
</evidence>
<reference evidence="3" key="1">
    <citation type="journal article" date="2019" name="Int. J. Syst. Evol. Microbiol.">
        <title>The Global Catalogue of Microorganisms (GCM) 10K type strain sequencing project: providing services to taxonomists for standard genome sequencing and annotation.</title>
        <authorList>
            <consortium name="The Broad Institute Genomics Platform"/>
            <consortium name="The Broad Institute Genome Sequencing Center for Infectious Disease"/>
            <person name="Wu L."/>
            <person name="Ma J."/>
        </authorList>
    </citation>
    <scope>NUCLEOTIDE SEQUENCE [LARGE SCALE GENOMIC DNA]</scope>
    <source>
        <strain evidence="3">JCM 17106</strain>
    </source>
</reference>
<dbReference type="EMBL" id="BAABCW010000009">
    <property type="protein sequence ID" value="GAA3510076.1"/>
    <property type="molecule type" value="Genomic_DNA"/>
</dbReference>
<gene>
    <name evidence="2" type="ORF">GCM10022393_23950</name>
</gene>
<protein>
    <submittedName>
        <fullName evidence="2">FAD-dependent oxidoreductase</fullName>
    </submittedName>
</protein>
<dbReference type="InterPro" id="IPR036188">
    <property type="entry name" value="FAD/NAD-bd_sf"/>
</dbReference>
<dbReference type="Gene3D" id="3.30.9.10">
    <property type="entry name" value="D-Amino Acid Oxidase, subunit A, domain 2"/>
    <property type="match status" value="1"/>
</dbReference>
<accession>A0ABP6UMJ3</accession>
<feature type="domain" description="FAD dependent oxidoreductase" evidence="1">
    <location>
        <begin position="3"/>
        <end position="325"/>
    </location>
</feature>
<dbReference type="RefSeq" id="WP_344927684.1">
    <property type="nucleotide sequence ID" value="NZ_BAABCW010000009.1"/>
</dbReference>
<name>A0ABP6UMJ3_9FLAO</name>
<keyword evidence="3" id="KW-1185">Reference proteome</keyword>
<evidence type="ECO:0000313" key="3">
    <source>
        <dbReference type="Proteomes" id="UP001500459"/>
    </source>
</evidence>
<dbReference type="Pfam" id="PF01266">
    <property type="entry name" value="DAO"/>
    <property type="match status" value="1"/>
</dbReference>
<dbReference type="Gene3D" id="3.50.50.60">
    <property type="entry name" value="FAD/NAD(P)-binding domain"/>
    <property type="match status" value="1"/>
</dbReference>
<dbReference type="PANTHER" id="PTHR13847">
    <property type="entry name" value="SARCOSINE DEHYDROGENASE-RELATED"/>
    <property type="match status" value="1"/>
</dbReference>
<evidence type="ECO:0000313" key="2">
    <source>
        <dbReference type="EMBL" id="GAA3510076.1"/>
    </source>
</evidence>
<dbReference type="SUPFAM" id="SSF54373">
    <property type="entry name" value="FAD-linked reductases, C-terminal domain"/>
    <property type="match status" value="1"/>
</dbReference>
<comment type="caution">
    <text evidence="2">The sequence shown here is derived from an EMBL/GenBank/DDBJ whole genome shotgun (WGS) entry which is preliminary data.</text>
</comment>
<dbReference type="Proteomes" id="UP001500459">
    <property type="component" value="Unassembled WGS sequence"/>
</dbReference>
<dbReference type="SUPFAM" id="SSF51971">
    <property type="entry name" value="Nucleotide-binding domain"/>
    <property type="match status" value="1"/>
</dbReference>
<sequence>MLDYMIVGFGLAGLSFAEQLETNKKSYIVFEDASQKSSRVAGGLFNPVILKRFTAAWRATEQLDAAILFYTALERKLNQSFIHKFPILRRFNSIEEQNTWFQACDKPILNKFLSFDIVKNTYVGLDIPFHFGKVNHTGRIDITKMLAAYSKHLIEHQQLITTSFIHDKLRIEDTYVEYEGIKAKNVIFTEGFGMINNPFFEYLPLRGNKGEYVLIKCHQLDLKEAIKSSIFIIPLGDNIYKVGATYNNKDSTANHTQSAKEELIEKLDTFLKFPYEIVDQVAGIRPTTKDRKPFIGTHPEYANMHLLNGLGSRGVLIGPYVAKKLFEYLEYQQPLDREIDIQRFE</sequence>
<proteinExistence type="predicted"/>
<dbReference type="InterPro" id="IPR006076">
    <property type="entry name" value="FAD-dep_OxRdtase"/>
</dbReference>
<organism evidence="2 3">
    <name type="scientific">Aquimarina addita</name>
    <dbReference type="NCBI Taxonomy" id="870485"/>
    <lineage>
        <taxon>Bacteria</taxon>
        <taxon>Pseudomonadati</taxon>
        <taxon>Bacteroidota</taxon>
        <taxon>Flavobacteriia</taxon>
        <taxon>Flavobacteriales</taxon>
        <taxon>Flavobacteriaceae</taxon>
        <taxon>Aquimarina</taxon>
    </lineage>
</organism>